<proteinExistence type="predicted"/>
<dbReference type="GO" id="GO:0010506">
    <property type="term" value="P:regulation of autophagy"/>
    <property type="evidence" value="ECO:0007669"/>
    <property type="project" value="InterPro"/>
</dbReference>
<dbReference type="Proteomes" id="UP000271087">
    <property type="component" value="Unassembled WGS sequence"/>
</dbReference>
<dbReference type="PANTHER" id="PTHR12897:SF4">
    <property type="entry name" value="REGULATOR OF MON1-CCZ1 COMPLEX"/>
    <property type="match status" value="1"/>
</dbReference>
<evidence type="ECO:0000313" key="2">
    <source>
        <dbReference type="Proteomes" id="UP000271087"/>
    </source>
</evidence>
<dbReference type="GO" id="GO:0035658">
    <property type="term" value="C:Mon1-Ccz1 complex"/>
    <property type="evidence" value="ECO:0007669"/>
    <property type="project" value="InterPro"/>
</dbReference>
<evidence type="ECO:0000313" key="1">
    <source>
        <dbReference type="EMBL" id="VDN00160.1"/>
    </source>
</evidence>
<dbReference type="OrthoDB" id="26384at2759"/>
<dbReference type="InterPro" id="IPR040371">
    <property type="entry name" value="RMC1"/>
</dbReference>
<reference evidence="1 2" key="1">
    <citation type="submission" date="2018-08" db="EMBL/GenBank/DDBJ databases">
        <authorList>
            <person name="Laetsch R D."/>
            <person name="Stevens L."/>
            <person name="Kumar S."/>
            <person name="Blaxter L. M."/>
        </authorList>
    </citation>
    <scope>NUCLEOTIDE SEQUENCE [LARGE SCALE GENOMIC DNA]</scope>
</reference>
<dbReference type="GO" id="GO:0031902">
    <property type="term" value="C:late endosome membrane"/>
    <property type="evidence" value="ECO:0007669"/>
    <property type="project" value="TreeGrafter"/>
</dbReference>
<accession>A0A3P7KFG1</accession>
<keyword evidence="2" id="KW-1185">Reference proteome</keyword>
<gene>
    <name evidence="1" type="ORF">NOO_LOCUS12853</name>
</gene>
<dbReference type="AlphaFoldDB" id="A0A3P7KFG1"/>
<dbReference type="GO" id="GO:0005765">
    <property type="term" value="C:lysosomal membrane"/>
    <property type="evidence" value="ECO:0007669"/>
    <property type="project" value="TreeGrafter"/>
</dbReference>
<organism evidence="1 2">
    <name type="scientific">Onchocerca ochengi</name>
    <name type="common">Filarial nematode worm</name>
    <dbReference type="NCBI Taxonomy" id="42157"/>
    <lineage>
        <taxon>Eukaryota</taxon>
        <taxon>Metazoa</taxon>
        <taxon>Ecdysozoa</taxon>
        <taxon>Nematoda</taxon>
        <taxon>Chromadorea</taxon>
        <taxon>Rhabditida</taxon>
        <taxon>Spirurina</taxon>
        <taxon>Spiruromorpha</taxon>
        <taxon>Filarioidea</taxon>
        <taxon>Onchocercidae</taxon>
        <taxon>Onchocerca</taxon>
    </lineage>
</organism>
<dbReference type="PANTHER" id="PTHR12897">
    <property type="entry name" value="COLON CANCER-ASSOCIATED PROTEIN MIC1"/>
    <property type="match status" value="1"/>
</dbReference>
<name>A0A3P7KFG1_ONCOC</name>
<protein>
    <submittedName>
        <fullName evidence="1">Uncharacterized protein</fullName>
    </submittedName>
</protein>
<feature type="non-terminal residue" evidence="1">
    <location>
        <position position="1"/>
    </location>
</feature>
<dbReference type="EMBL" id="UYRW01012284">
    <property type="protein sequence ID" value="VDN00160.1"/>
    <property type="molecule type" value="Genomic_DNA"/>
</dbReference>
<sequence>YSVLYIAVLRNGTRDSISSDIALYKMSMDGMEVPKLAHILCLDMVGAFALHGFDNLIIVHHQSSKTSLVFDIGLEEVPKGGCISHPLFKTSLSCSDSLKAKVSYEFKLYSPSWVMFQPNFITDASIGVFASISLDPVEVENSVEDKTLRGC</sequence>